<dbReference type="Proteomes" id="UP000284395">
    <property type="component" value="Unassembled WGS sequence"/>
</dbReference>
<reference evidence="1 2" key="1">
    <citation type="submission" date="2018-09" db="EMBL/GenBank/DDBJ databases">
        <title>Altererythrobacter spongiae sp. nov., isolated from a marine sponge.</title>
        <authorList>
            <person name="Zhuang L."/>
            <person name="Luo L."/>
        </authorList>
    </citation>
    <scope>NUCLEOTIDE SEQUENCE [LARGE SCALE GENOMIC DNA]</scope>
    <source>
        <strain evidence="1 2">HN-Y73</strain>
    </source>
</reference>
<comment type="caution">
    <text evidence="1">The sequence shown here is derived from an EMBL/GenBank/DDBJ whole genome shotgun (WGS) entry which is preliminary data.</text>
</comment>
<protein>
    <submittedName>
        <fullName evidence="1">Uncharacterized protein</fullName>
    </submittedName>
</protein>
<dbReference type="EMBL" id="RAPF01000025">
    <property type="protein sequence ID" value="RKF13779.1"/>
    <property type="molecule type" value="Genomic_DNA"/>
</dbReference>
<evidence type="ECO:0000313" key="2">
    <source>
        <dbReference type="Proteomes" id="UP000284395"/>
    </source>
</evidence>
<dbReference type="AlphaFoldDB" id="A0A420E6I2"/>
<organism evidence="1 2">
    <name type="scientific">Altericroceibacterium spongiae</name>
    <dbReference type="NCBI Taxonomy" id="2320269"/>
    <lineage>
        <taxon>Bacteria</taxon>
        <taxon>Pseudomonadati</taxon>
        <taxon>Pseudomonadota</taxon>
        <taxon>Alphaproteobacteria</taxon>
        <taxon>Sphingomonadales</taxon>
        <taxon>Erythrobacteraceae</taxon>
        <taxon>Altericroceibacterium</taxon>
    </lineage>
</organism>
<sequence length="187" mass="20447">MAFSNPQVYMDELAAPLCRRFEAEPSFYDLAISACIVLYHFADVVAHVRGGKSHDVAEEIALKVPAFHTIRAIANAGKHVELTRHPKSELVGLRAEHLVRGNGAAFSDGSYYSDGTTQSGARETVVVATPDGQKHECCTSALRFWRISTKSATFFRRSAIEGRGPQNTLADGRSTFGVDFFPLLPFA</sequence>
<keyword evidence="2" id="KW-1185">Reference proteome</keyword>
<gene>
    <name evidence="1" type="ORF">D6851_17385</name>
</gene>
<name>A0A420E6I2_9SPHN</name>
<proteinExistence type="predicted"/>
<accession>A0A420E6I2</accession>
<evidence type="ECO:0000313" key="1">
    <source>
        <dbReference type="EMBL" id="RKF13779.1"/>
    </source>
</evidence>